<dbReference type="EMBL" id="CP012275">
    <property type="protein sequence ID" value="AMV63165.1"/>
    <property type="molecule type" value="Genomic_DNA"/>
</dbReference>
<evidence type="ECO:0000313" key="7">
    <source>
        <dbReference type="Proteomes" id="UP000076405"/>
    </source>
</evidence>
<dbReference type="OrthoDB" id="9796019at2"/>
<dbReference type="InterPro" id="IPR050109">
    <property type="entry name" value="HTH-type_TetR-like_transc_reg"/>
</dbReference>
<dbReference type="InterPro" id="IPR009057">
    <property type="entry name" value="Homeodomain-like_sf"/>
</dbReference>
<accession>A0A143AGM6</accession>
<name>A0A143AGM6_9LACO</name>
<sequence length="200" mass="22460">MTEAKKSARRRGKELEDALLTAAWEEFQEKGYDKLTMEGIAARAQTTKTVLYRRWPKKAIILLMAFRKFGPDIHFEVTDTGSLRDDLFNLLSAPIAGFKVLGEEAIRGIVADQVGGNIGNLFDTLLTSDGGFRKRILTILKHAEQRGEVDLSKLSDRVINLPILMYLDEILSTGFLTEAGVREIIDEILMPTFTASQRKE</sequence>
<evidence type="ECO:0000313" key="6">
    <source>
        <dbReference type="Proteomes" id="UP000076244"/>
    </source>
</evidence>
<keyword evidence="6" id="KW-1185">Reference proteome</keyword>
<dbReference type="InterPro" id="IPR001647">
    <property type="entry name" value="HTH_TetR"/>
</dbReference>
<dbReference type="Proteomes" id="UP000076405">
    <property type="component" value="Chromosome"/>
</dbReference>
<proteinExistence type="predicted"/>
<dbReference type="GO" id="GO:0000976">
    <property type="term" value="F:transcription cis-regulatory region binding"/>
    <property type="evidence" value="ECO:0007669"/>
    <property type="project" value="TreeGrafter"/>
</dbReference>
<dbReference type="PANTHER" id="PTHR30055:SF148">
    <property type="entry name" value="TETR-FAMILY TRANSCRIPTIONAL REGULATOR"/>
    <property type="match status" value="1"/>
</dbReference>
<keyword evidence="1 2" id="KW-0238">DNA-binding</keyword>
<dbReference type="SUPFAM" id="SSF46689">
    <property type="entry name" value="Homeodomain-like"/>
    <property type="match status" value="1"/>
</dbReference>
<dbReference type="Gene3D" id="1.10.10.60">
    <property type="entry name" value="Homeodomain-like"/>
    <property type="match status" value="1"/>
</dbReference>
<dbReference type="Pfam" id="PF00440">
    <property type="entry name" value="TetR_N"/>
    <property type="match status" value="1"/>
</dbReference>
<dbReference type="PANTHER" id="PTHR30055">
    <property type="entry name" value="HTH-TYPE TRANSCRIPTIONAL REGULATOR RUTR"/>
    <property type="match status" value="1"/>
</dbReference>
<feature type="DNA-binding region" description="H-T-H motif" evidence="2">
    <location>
        <begin position="36"/>
        <end position="55"/>
    </location>
</feature>
<dbReference type="Gene3D" id="1.10.357.10">
    <property type="entry name" value="Tetracycline Repressor, domain 2"/>
    <property type="match status" value="1"/>
</dbReference>
<dbReference type="AlphaFoldDB" id="A0A143AGM6"/>
<feature type="domain" description="HTH tetR-type" evidence="3">
    <location>
        <begin position="13"/>
        <end position="73"/>
    </location>
</feature>
<dbReference type="RefSeq" id="WP_046870916.1">
    <property type="nucleotide sequence ID" value="NZ_BAAAXI010000188.1"/>
</dbReference>
<dbReference type="GO" id="GO:0003700">
    <property type="term" value="F:DNA-binding transcription factor activity"/>
    <property type="evidence" value="ECO:0007669"/>
    <property type="project" value="TreeGrafter"/>
</dbReference>
<protein>
    <submittedName>
        <fullName evidence="4">Transcriptional regulator, TetR family</fullName>
    </submittedName>
</protein>
<evidence type="ECO:0000313" key="5">
    <source>
        <dbReference type="EMBL" id="AMV66942.1"/>
    </source>
</evidence>
<dbReference type="KEGG" id="pdm:ADU72_1003"/>
<dbReference type="Proteomes" id="UP000076244">
    <property type="component" value="Chromosome"/>
</dbReference>
<evidence type="ECO:0000313" key="4">
    <source>
        <dbReference type="EMBL" id="AMV63165.1"/>
    </source>
</evidence>
<gene>
    <name evidence="4" type="ORF">ADU70_1693</name>
    <name evidence="5" type="ORF">ADU72_1003</name>
</gene>
<organism evidence="4 7">
    <name type="scientific">Pediococcus damnosus</name>
    <dbReference type="NCBI Taxonomy" id="51663"/>
    <lineage>
        <taxon>Bacteria</taxon>
        <taxon>Bacillati</taxon>
        <taxon>Bacillota</taxon>
        <taxon>Bacilli</taxon>
        <taxon>Lactobacillales</taxon>
        <taxon>Lactobacillaceae</taxon>
        <taxon>Pediococcus</taxon>
    </lineage>
</organism>
<dbReference type="EMBL" id="CP012288">
    <property type="protein sequence ID" value="AMV66942.1"/>
    <property type="molecule type" value="Genomic_DNA"/>
</dbReference>
<dbReference type="PROSITE" id="PS50977">
    <property type="entry name" value="HTH_TETR_2"/>
    <property type="match status" value="1"/>
</dbReference>
<evidence type="ECO:0000259" key="3">
    <source>
        <dbReference type="PROSITE" id="PS50977"/>
    </source>
</evidence>
<evidence type="ECO:0000256" key="1">
    <source>
        <dbReference type="ARBA" id="ARBA00023125"/>
    </source>
</evidence>
<evidence type="ECO:0000256" key="2">
    <source>
        <dbReference type="PROSITE-ProRule" id="PRU00335"/>
    </source>
</evidence>
<reference evidence="6 7" key="1">
    <citation type="journal article" date="2016" name="PLoS ONE">
        <title>The Identification of Novel Diagnostic Marker Genes for the Detection of Beer Spoiling Pediococcus damnosus Strains Using the BlAst Diagnostic Gene findEr.</title>
        <authorList>
            <person name="Behr J."/>
            <person name="Geissler A.J."/>
            <person name="Schmid J."/>
            <person name="Zehe A."/>
            <person name="Vogel R.F."/>
        </authorList>
    </citation>
    <scope>NUCLEOTIDE SEQUENCE [LARGE SCALE GENOMIC DNA]</scope>
    <source>
        <strain evidence="4 7">TMW 2.1533</strain>
        <strain evidence="5 6">TMW 2.1535</strain>
    </source>
</reference>